<comment type="caution">
    <text evidence="5">The sequence shown here is derived from an EMBL/GenBank/DDBJ whole genome shotgun (WGS) entry which is preliminary data.</text>
</comment>
<accession>A0A372NWI3</accession>
<dbReference type="SMART" id="SM00822">
    <property type="entry name" value="PKS_KR"/>
    <property type="match status" value="1"/>
</dbReference>
<dbReference type="Pfam" id="PF00106">
    <property type="entry name" value="adh_short"/>
    <property type="match status" value="1"/>
</dbReference>
<evidence type="ECO:0000256" key="1">
    <source>
        <dbReference type="ARBA" id="ARBA00006484"/>
    </source>
</evidence>
<dbReference type="PANTHER" id="PTHR44196:SF1">
    <property type="entry name" value="DEHYDROGENASE_REDUCTASE SDR FAMILY MEMBER 7B"/>
    <property type="match status" value="1"/>
</dbReference>
<organism evidence="5 6">
    <name type="scientific">Mucilaginibacter conchicola</name>
    <dbReference type="NCBI Taxonomy" id="2303333"/>
    <lineage>
        <taxon>Bacteria</taxon>
        <taxon>Pseudomonadati</taxon>
        <taxon>Bacteroidota</taxon>
        <taxon>Sphingobacteriia</taxon>
        <taxon>Sphingobacteriales</taxon>
        <taxon>Sphingobacteriaceae</taxon>
        <taxon>Mucilaginibacter</taxon>
    </lineage>
</organism>
<dbReference type="PIRSF" id="PIRSF000126">
    <property type="entry name" value="11-beta-HSD1"/>
    <property type="match status" value="1"/>
</dbReference>
<dbReference type="AlphaFoldDB" id="A0A372NWI3"/>
<comment type="similarity">
    <text evidence="1 3">Belongs to the short-chain dehydrogenases/reductases (SDR) family.</text>
</comment>
<dbReference type="NCBIfam" id="NF004825">
    <property type="entry name" value="PRK06181.1"/>
    <property type="match status" value="1"/>
</dbReference>
<dbReference type="InterPro" id="IPR020904">
    <property type="entry name" value="Sc_DH/Rdtase_CS"/>
</dbReference>
<dbReference type="RefSeq" id="WP_117389766.1">
    <property type="nucleotide sequence ID" value="NZ_QWDC01000001.1"/>
</dbReference>
<name>A0A372NWI3_9SPHI</name>
<dbReference type="InterPro" id="IPR036291">
    <property type="entry name" value="NAD(P)-bd_dom_sf"/>
</dbReference>
<evidence type="ECO:0000256" key="2">
    <source>
        <dbReference type="ARBA" id="ARBA00023002"/>
    </source>
</evidence>
<evidence type="ECO:0000313" key="6">
    <source>
        <dbReference type="Proteomes" id="UP000264217"/>
    </source>
</evidence>
<dbReference type="EMBL" id="QWDC01000001">
    <property type="protein sequence ID" value="RFZ94201.1"/>
    <property type="molecule type" value="Genomic_DNA"/>
</dbReference>
<feature type="domain" description="Ketoreductase" evidence="4">
    <location>
        <begin position="6"/>
        <end position="189"/>
    </location>
</feature>
<dbReference type="GO" id="GO:0016491">
    <property type="term" value="F:oxidoreductase activity"/>
    <property type="evidence" value="ECO:0007669"/>
    <property type="project" value="UniProtKB-KW"/>
</dbReference>
<keyword evidence="2" id="KW-0560">Oxidoreductase</keyword>
<proteinExistence type="inferred from homology"/>
<dbReference type="SUPFAM" id="SSF51735">
    <property type="entry name" value="NAD(P)-binding Rossmann-fold domains"/>
    <property type="match status" value="1"/>
</dbReference>
<dbReference type="InterPro" id="IPR002347">
    <property type="entry name" value="SDR_fam"/>
</dbReference>
<dbReference type="PRINTS" id="PR00080">
    <property type="entry name" value="SDRFAMILY"/>
</dbReference>
<dbReference type="PRINTS" id="PR00081">
    <property type="entry name" value="GDHRDH"/>
</dbReference>
<evidence type="ECO:0000313" key="5">
    <source>
        <dbReference type="EMBL" id="RFZ94201.1"/>
    </source>
</evidence>
<dbReference type="PANTHER" id="PTHR44196">
    <property type="entry name" value="DEHYDROGENASE/REDUCTASE SDR FAMILY MEMBER 7B"/>
    <property type="match status" value="1"/>
</dbReference>
<dbReference type="Proteomes" id="UP000264217">
    <property type="component" value="Unassembled WGS sequence"/>
</dbReference>
<evidence type="ECO:0000259" key="4">
    <source>
        <dbReference type="SMART" id="SM00822"/>
    </source>
</evidence>
<gene>
    <name evidence="5" type="ORF">D0C36_01190</name>
</gene>
<evidence type="ECO:0000256" key="3">
    <source>
        <dbReference type="RuleBase" id="RU000363"/>
    </source>
</evidence>
<dbReference type="PROSITE" id="PS00061">
    <property type="entry name" value="ADH_SHORT"/>
    <property type="match status" value="1"/>
</dbReference>
<sequence>MRLKDKVVVITGASSGIGKSLAYEFAKRGANLVLGARQFVTLCEITQDIEARHQNRSVAVQCDVTVEEDCKTLIKQALLTFGRVDVLINNAGISMRALFKDVDLKVLKELMDVNFWGTVNCTKYALPEIAKTGGSIVAVSSIAGYKGLPGRSGYSASKYAMNGFMDALRVENLKTGVHIMVACPGFTASNIRNTALNKDGVSQQESTLNEAKMMSSEEVAIRIANGVENRKRTLILTFQGKLTVFLSKFVPAFLDKQVYKLFSKERDPLLK</sequence>
<dbReference type="Gene3D" id="3.40.50.720">
    <property type="entry name" value="NAD(P)-binding Rossmann-like Domain"/>
    <property type="match status" value="1"/>
</dbReference>
<reference evidence="5 6" key="1">
    <citation type="submission" date="2018-08" db="EMBL/GenBank/DDBJ databases">
        <title>Mucilaginibacter sp. MYSH2.</title>
        <authorList>
            <person name="Seo T."/>
        </authorList>
    </citation>
    <scope>NUCLEOTIDE SEQUENCE [LARGE SCALE GENOMIC DNA]</scope>
    <source>
        <strain evidence="5 6">MYSH2</strain>
    </source>
</reference>
<dbReference type="InterPro" id="IPR057326">
    <property type="entry name" value="KR_dom"/>
</dbReference>
<keyword evidence="6" id="KW-1185">Reference proteome</keyword>
<dbReference type="OrthoDB" id="822355at2"/>
<protein>
    <submittedName>
        <fullName evidence="5">SDR family oxidoreductase</fullName>
    </submittedName>
</protein>
<dbReference type="GO" id="GO:0016020">
    <property type="term" value="C:membrane"/>
    <property type="evidence" value="ECO:0007669"/>
    <property type="project" value="TreeGrafter"/>
</dbReference>